<dbReference type="PANTHER" id="PTHR12526">
    <property type="entry name" value="GLYCOSYLTRANSFERASE"/>
    <property type="match status" value="1"/>
</dbReference>
<proteinExistence type="predicted"/>
<organism evidence="3 4">
    <name type="scientific">Pegethrix bostrychoides GSE-TBD4-15B</name>
    <dbReference type="NCBI Taxonomy" id="2839662"/>
    <lineage>
        <taxon>Bacteria</taxon>
        <taxon>Bacillati</taxon>
        <taxon>Cyanobacteriota</taxon>
        <taxon>Cyanophyceae</taxon>
        <taxon>Oculatellales</taxon>
        <taxon>Oculatellaceae</taxon>
        <taxon>Pegethrix</taxon>
    </lineage>
</organism>
<dbReference type="GO" id="GO:0016757">
    <property type="term" value="F:glycosyltransferase activity"/>
    <property type="evidence" value="ECO:0007669"/>
    <property type="project" value="UniProtKB-KW"/>
</dbReference>
<evidence type="ECO:0000313" key="4">
    <source>
        <dbReference type="Proteomes" id="UP000707356"/>
    </source>
</evidence>
<gene>
    <name evidence="3" type="ORF">KME07_19060</name>
</gene>
<keyword evidence="2" id="KW-0808">Transferase</keyword>
<name>A0A951PD91_9CYAN</name>
<dbReference type="AlphaFoldDB" id="A0A951PD91"/>
<dbReference type="Gene3D" id="3.40.50.2000">
    <property type="entry name" value="Glycogen Phosphorylase B"/>
    <property type="match status" value="2"/>
</dbReference>
<evidence type="ECO:0000313" key="3">
    <source>
        <dbReference type="EMBL" id="MBW4467531.1"/>
    </source>
</evidence>
<dbReference type="EMBL" id="JAHHHV010000077">
    <property type="protein sequence ID" value="MBW4467531.1"/>
    <property type="molecule type" value="Genomic_DNA"/>
</dbReference>
<comment type="caution">
    <text evidence="3">The sequence shown here is derived from an EMBL/GenBank/DDBJ whole genome shotgun (WGS) entry which is preliminary data.</text>
</comment>
<reference evidence="3" key="1">
    <citation type="submission" date="2021-05" db="EMBL/GenBank/DDBJ databases">
        <authorList>
            <person name="Pietrasiak N."/>
            <person name="Ward R."/>
            <person name="Stajich J.E."/>
            <person name="Kurbessoian T."/>
        </authorList>
    </citation>
    <scope>NUCLEOTIDE SEQUENCE</scope>
    <source>
        <strain evidence="3">GSE-TBD4-15B</strain>
    </source>
</reference>
<dbReference type="Proteomes" id="UP000707356">
    <property type="component" value="Unassembled WGS sequence"/>
</dbReference>
<evidence type="ECO:0000256" key="1">
    <source>
        <dbReference type="ARBA" id="ARBA00022676"/>
    </source>
</evidence>
<dbReference type="Pfam" id="PF13692">
    <property type="entry name" value="Glyco_trans_1_4"/>
    <property type="match status" value="1"/>
</dbReference>
<accession>A0A951PD91</accession>
<sequence length="422" mass="46461">MRLDLTQPCLPALSQPSLKISILVSDLSKSGAGRWGGAVRPFLLAQALRQAGYTTELIGFTEGEAAVVSTPELPVKSVQGRLYPQFCGSAHKLLQQIEGDILYAYKPKPSSFGLALIHRLTTRKPLILDIDDWELSWHGGDDYRYQWGIKSSIRDFLMPAGALRQPDHPLYLQRMETLIRQADAVTVHNQFLAQRFGGAFVPNGKDVKLFDPQQYGSQALKQRYGLANYRTLMFPGAPRPYKGLEDVLAALDLLDQPDLRLVIVGGSPYDDYDQHLMQQWSHRIIQLPRQPADQMPEIVAAADVIVVPQRDTAATRAQFPLKLTDGMAMAKPVLASRVGDIPSILADTGYLVDPDAPDQLATAIQSIFADPAAAAHKGLSARARCVEHYSIEAMSKRLAGVISNLVDPSEKFTRRCSGASYS</sequence>
<dbReference type="CDD" id="cd03801">
    <property type="entry name" value="GT4_PimA-like"/>
    <property type="match status" value="1"/>
</dbReference>
<keyword evidence="1" id="KW-0328">Glycosyltransferase</keyword>
<dbReference type="SUPFAM" id="SSF53756">
    <property type="entry name" value="UDP-Glycosyltransferase/glycogen phosphorylase"/>
    <property type="match status" value="1"/>
</dbReference>
<dbReference type="PANTHER" id="PTHR12526:SF510">
    <property type="entry name" value="D-INOSITOL 3-PHOSPHATE GLYCOSYLTRANSFERASE"/>
    <property type="match status" value="1"/>
</dbReference>
<evidence type="ECO:0000256" key="2">
    <source>
        <dbReference type="ARBA" id="ARBA00022679"/>
    </source>
</evidence>
<protein>
    <submittedName>
        <fullName evidence="3">Glycosyltransferase family 4 protein</fullName>
    </submittedName>
</protein>
<reference evidence="3" key="2">
    <citation type="journal article" date="2022" name="Microbiol. Resour. Announc.">
        <title>Metagenome Sequencing to Explore Phylogenomics of Terrestrial Cyanobacteria.</title>
        <authorList>
            <person name="Ward R.D."/>
            <person name="Stajich J.E."/>
            <person name="Johansen J.R."/>
            <person name="Huntemann M."/>
            <person name="Clum A."/>
            <person name="Foster B."/>
            <person name="Foster B."/>
            <person name="Roux S."/>
            <person name="Palaniappan K."/>
            <person name="Varghese N."/>
            <person name="Mukherjee S."/>
            <person name="Reddy T.B.K."/>
            <person name="Daum C."/>
            <person name="Copeland A."/>
            <person name="Chen I.A."/>
            <person name="Ivanova N.N."/>
            <person name="Kyrpides N.C."/>
            <person name="Shapiro N."/>
            <person name="Eloe-Fadrosh E.A."/>
            <person name="Pietrasiak N."/>
        </authorList>
    </citation>
    <scope>NUCLEOTIDE SEQUENCE</scope>
    <source>
        <strain evidence="3">GSE-TBD4-15B</strain>
    </source>
</reference>